<gene>
    <name evidence="1" type="ORF">Taro_034275</name>
</gene>
<reference evidence="1" key="1">
    <citation type="submission" date="2017-07" db="EMBL/GenBank/DDBJ databases">
        <title>Taro Niue Genome Assembly and Annotation.</title>
        <authorList>
            <person name="Atibalentja N."/>
            <person name="Keating K."/>
            <person name="Fields C.J."/>
        </authorList>
    </citation>
    <scope>NUCLEOTIDE SEQUENCE</scope>
    <source>
        <strain evidence="1">Niue_2</strain>
        <tissue evidence="1">Leaf</tissue>
    </source>
</reference>
<accession>A0A843W9I2</accession>
<comment type="caution">
    <text evidence="1">The sequence shown here is derived from an EMBL/GenBank/DDBJ whole genome shotgun (WGS) entry which is preliminary data.</text>
</comment>
<name>A0A843W9I2_COLES</name>
<dbReference type="Proteomes" id="UP000652761">
    <property type="component" value="Unassembled WGS sequence"/>
</dbReference>
<dbReference type="EMBL" id="NMUH01002690">
    <property type="protein sequence ID" value="MQM01515.1"/>
    <property type="molecule type" value="Genomic_DNA"/>
</dbReference>
<proteinExistence type="predicted"/>
<evidence type="ECO:0000313" key="2">
    <source>
        <dbReference type="Proteomes" id="UP000652761"/>
    </source>
</evidence>
<organism evidence="1 2">
    <name type="scientific">Colocasia esculenta</name>
    <name type="common">Wild taro</name>
    <name type="synonym">Arum esculentum</name>
    <dbReference type="NCBI Taxonomy" id="4460"/>
    <lineage>
        <taxon>Eukaryota</taxon>
        <taxon>Viridiplantae</taxon>
        <taxon>Streptophyta</taxon>
        <taxon>Embryophyta</taxon>
        <taxon>Tracheophyta</taxon>
        <taxon>Spermatophyta</taxon>
        <taxon>Magnoliopsida</taxon>
        <taxon>Liliopsida</taxon>
        <taxon>Araceae</taxon>
        <taxon>Aroideae</taxon>
        <taxon>Colocasieae</taxon>
        <taxon>Colocasia</taxon>
    </lineage>
</organism>
<sequence length="65" mass="7551">MYWNQVEYWSDASHLFTFPYVTVDLFRVEGGQCLPNYDNCWADQDPGIPHDCGDQGPFRAQSQAY</sequence>
<evidence type="ECO:0000313" key="1">
    <source>
        <dbReference type="EMBL" id="MQM01515.1"/>
    </source>
</evidence>
<dbReference type="AlphaFoldDB" id="A0A843W9I2"/>
<keyword evidence="2" id="KW-1185">Reference proteome</keyword>
<protein>
    <submittedName>
        <fullName evidence="1">Uncharacterized protein</fullName>
    </submittedName>
</protein>